<keyword evidence="4" id="KW-0812">Transmembrane</keyword>
<feature type="transmembrane region" description="Helical" evidence="4">
    <location>
        <begin position="240"/>
        <end position="261"/>
    </location>
</feature>
<evidence type="ECO:0000256" key="3">
    <source>
        <dbReference type="SAM" id="MobiDB-lite"/>
    </source>
</evidence>
<accession>A0ABQ3U8N3</accession>
<evidence type="ECO:0000256" key="2">
    <source>
        <dbReference type="ARBA" id="ARBA00022525"/>
    </source>
</evidence>
<feature type="transmembrane region" description="Helical" evidence="4">
    <location>
        <begin position="384"/>
        <end position="401"/>
    </location>
</feature>
<feature type="transmembrane region" description="Helical" evidence="4">
    <location>
        <begin position="268"/>
        <end position="291"/>
    </location>
</feature>
<comment type="caution">
    <text evidence="5">The sequence shown here is derived from an EMBL/GenBank/DDBJ whole genome shotgun (WGS) entry which is preliminary data.</text>
</comment>
<evidence type="ECO:0000256" key="4">
    <source>
        <dbReference type="SAM" id="Phobius"/>
    </source>
</evidence>
<keyword evidence="6" id="KW-1185">Reference proteome</keyword>
<keyword evidence="4" id="KW-0472">Membrane</keyword>
<feature type="compositionally biased region" description="Low complexity" evidence="3">
    <location>
        <begin position="439"/>
        <end position="466"/>
    </location>
</feature>
<organism evidence="5 6">
    <name type="scientific">Streptomyces hygroscopicus</name>
    <dbReference type="NCBI Taxonomy" id="1912"/>
    <lineage>
        <taxon>Bacteria</taxon>
        <taxon>Bacillati</taxon>
        <taxon>Actinomycetota</taxon>
        <taxon>Actinomycetes</taxon>
        <taxon>Kitasatosporales</taxon>
        <taxon>Streptomycetaceae</taxon>
        <taxon>Streptomyces</taxon>
        <taxon>Streptomyces violaceusniger group</taxon>
    </lineage>
</organism>
<dbReference type="EMBL" id="BNEK01000005">
    <property type="protein sequence ID" value="GHJ31538.1"/>
    <property type="molecule type" value="Genomic_DNA"/>
</dbReference>
<gene>
    <name evidence="5" type="ORF">TPA0910_59710</name>
</gene>
<feature type="transmembrane region" description="Helical" evidence="4">
    <location>
        <begin position="407"/>
        <end position="429"/>
    </location>
</feature>
<evidence type="ECO:0008006" key="7">
    <source>
        <dbReference type="Google" id="ProtNLM"/>
    </source>
</evidence>
<name>A0ABQ3U8N3_STRHY</name>
<feature type="region of interest" description="Disordered" evidence="3">
    <location>
        <begin position="1"/>
        <end position="21"/>
    </location>
</feature>
<dbReference type="Proteomes" id="UP001054854">
    <property type="component" value="Unassembled WGS sequence"/>
</dbReference>
<feature type="compositionally biased region" description="Low complexity" evidence="3">
    <location>
        <begin position="501"/>
        <end position="511"/>
    </location>
</feature>
<keyword evidence="4" id="KW-1133">Transmembrane helix</keyword>
<dbReference type="InterPro" id="IPR050392">
    <property type="entry name" value="Collagen/C1q_domain"/>
</dbReference>
<evidence type="ECO:0000256" key="1">
    <source>
        <dbReference type="ARBA" id="ARBA00004613"/>
    </source>
</evidence>
<dbReference type="RefSeq" id="WP_268987116.1">
    <property type="nucleotide sequence ID" value="NZ_BNEK01000005.1"/>
</dbReference>
<feature type="compositionally biased region" description="Low complexity" evidence="3">
    <location>
        <begin position="1"/>
        <end position="10"/>
    </location>
</feature>
<feature type="region of interest" description="Disordered" evidence="3">
    <location>
        <begin position="432"/>
        <end position="511"/>
    </location>
</feature>
<reference evidence="5" key="1">
    <citation type="submission" date="2024-05" db="EMBL/GenBank/DDBJ databases">
        <title>Whole genome shotgun sequence of Streptomyces hygroscopicus NBRC 113678.</title>
        <authorList>
            <person name="Komaki H."/>
            <person name="Tamura T."/>
        </authorList>
    </citation>
    <scope>NUCLEOTIDE SEQUENCE</scope>
    <source>
        <strain evidence="5">N11-34</strain>
    </source>
</reference>
<evidence type="ECO:0000313" key="5">
    <source>
        <dbReference type="EMBL" id="GHJ31538.1"/>
    </source>
</evidence>
<feature type="transmembrane region" description="Helical" evidence="4">
    <location>
        <begin position="43"/>
        <end position="63"/>
    </location>
</feature>
<dbReference type="PANTHER" id="PTHR15427:SF33">
    <property type="entry name" value="COLLAGEN IV NC1 DOMAIN-CONTAINING PROTEIN"/>
    <property type="match status" value="1"/>
</dbReference>
<comment type="subcellular location">
    <subcellularLocation>
        <location evidence="1">Secreted</location>
    </subcellularLocation>
</comment>
<evidence type="ECO:0000313" key="6">
    <source>
        <dbReference type="Proteomes" id="UP001054854"/>
    </source>
</evidence>
<protein>
    <recommendedName>
        <fullName evidence="7">Integral membrane protein</fullName>
    </recommendedName>
</protein>
<feature type="transmembrane region" description="Helical" evidence="4">
    <location>
        <begin position="324"/>
        <end position="342"/>
    </location>
</feature>
<proteinExistence type="predicted"/>
<keyword evidence="2" id="KW-0964">Secreted</keyword>
<feature type="compositionally biased region" description="Gly residues" evidence="3">
    <location>
        <begin position="488"/>
        <end position="500"/>
    </location>
</feature>
<dbReference type="PANTHER" id="PTHR15427">
    <property type="entry name" value="EMILIN ELASTIN MICROFIBRIL INTERFACE-LOCATED PROTEIN ELASTIN MICROFIBRIL INTERFACER"/>
    <property type="match status" value="1"/>
</dbReference>
<sequence>MAPSEDAAGPAGPPPLSGGERQEYERLRGAAAVRHRRLRHAGACVLLVLAVLLSPLAVVATWLHEEVVDPQRYVQTVAPIARNPSVQSAVTNRLTTRVVDQVDVPAIAAQLAKNLDKAGAPSAVVNGTRMLGGPLESALTNAVHHVIHKVIASEQFPLVWDAANRRAHAAVVKVLTGEGSSAVQARGNAVVLDLGTLIDNVKHRLVQAGYEKAAKIPHIDRQFTLLRTDKLDQAQGAMRLLNVLGTWLPAVTIVLAALAVWTSPAHRITLLAIGIGTAVMMAVLLVGLAVVRGVYLDSVPPTTLPRAPAAFIFDTLVRFLRESTRTLLVIAIVTALTAYLYGPGRGARAVRSASARGTGAIGRGLARVGARTGGFGRWLDAHRAWTTGVVITGGALALLLWNHPTPASVGLVLGIVVGALALLGILAGASGPTGPTGPTGPVSTSGPARPTGPTGTSGPTRPTGPTGPTGPEGPADAPGAPGPTGPTGATGPGGSGGPGSGATARGRQGFP</sequence>